<keyword evidence="1" id="KW-0812">Transmembrane</keyword>
<dbReference type="GeneID" id="82525376"/>
<accession>A0A2V1ILL6</accession>
<dbReference type="Proteomes" id="UP000244905">
    <property type="component" value="Unassembled WGS sequence"/>
</dbReference>
<keyword evidence="1" id="KW-0472">Membrane</keyword>
<keyword evidence="4" id="KW-1185">Reference proteome</keyword>
<dbReference type="Gene3D" id="1.10.3730.20">
    <property type="match status" value="1"/>
</dbReference>
<gene>
    <name evidence="3" type="ORF">C5O23_03295</name>
</gene>
<dbReference type="InterPro" id="IPR037185">
    <property type="entry name" value="EmrE-like"/>
</dbReference>
<proteinExistence type="predicted"/>
<dbReference type="InterPro" id="IPR000620">
    <property type="entry name" value="EamA_dom"/>
</dbReference>
<name>A0A2V1ILL6_9BACT</name>
<feature type="domain" description="EamA" evidence="2">
    <location>
        <begin position="1"/>
        <end position="137"/>
    </location>
</feature>
<reference evidence="4" key="1">
    <citation type="submission" date="2018-02" db="EMBL/GenBank/DDBJ databases">
        <authorList>
            <person name="Clavel T."/>
            <person name="Strowig T."/>
        </authorList>
    </citation>
    <scope>NUCLEOTIDE SEQUENCE [LARGE SCALE GENOMIC DNA]</scope>
    <source>
        <strain evidence="4">DSM 103720</strain>
    </source>
</reference>
<organism evidence="3 4">
    <name type="scientific">Duncaniella muris</name>
    <dbReference type="NCBI Taxonomy" id="2094150"/>
    <lineage>
        <taxon>Bacteria</taxon>
        <taxon>Pseudomonadati</taxon>
        <taxon>Bacteroidota</taxon>
        <taxon>Bacteroidia</taxon>
        <taxon>Bacteroidales</taxon>
        <taxon>Muribaculaceae</taxon>
        <taxon>Duncaniella</taxon>
    </lineage>
</organism>
<evidence type="ECO:0000313" key="4">
    <source>
        <dbReference type="Proteomes" id="UP000244905"/>
    </source>
</evidence>
<feature type="transmembrane region" description="Helical" evidence="1">
    <location>
        <begin position="184"/>
        <end position="203"/>
    </location>
</feature>
<feature type="transmembrane region" description="Helical" evidence="1">
    <location>
        <begin position="240"/>
        <end position="261"/>
    </location>
</feature>
<feature type="transmembrane region" description="Helical" evidence="1">
    <location>
        <begin position="120"/>
        <end position="140"/>
    </location>
</feature>
<dbReference type="PANTHER" id="PTHR22911">
    <property type="entry name" value="ACYL-MALONYL CONDENSING ENZYME-RELATED"/>
    <property type="match status" value="1"/>
</dbReference>
<dbReference type="EMBL" id="PUEC01000005">
    <property type="protein sequence ID" value="PWB03426.1"/>
    <property type="molecule type" value="Genomic_DNA"/>
</dbReference>
<comment type="caution">
    <text evidence="3">The sequence shown here is derived from an EMBL/GenBank/DDBJ whole genome shotgun (WGS) entry which is preliminary data.</text>
</comment>
<sequence>MWVILAMVSAVCLGFYDIMKKLSVDGNNVLGVLFLNTLFGSLFMLPVIIIGVSHGNYGLGNTLAGHGAILIKSGIVLSSWLLGYASIKHLPLTIAGPVNASRPVMVLVGALLLFGERLNAWQWAGVILGFCSLYFISRVGGKEGISMKSDKWVWMAIGATVMGAVSALYDKYLLTRYEPLEVQAWYSLYQMVIMGITIGLILRGKGSVTRLQWRWTIPLISLFLTVADIAYFYSLSLDGSMIAVVSMIRRGSVIVSFFYGVIALHEKNIRLKIIDLTLLLVGLTFLVIGSL</sequence>
<evidence type="ECO:0000256" key="1">
    <source>
        <dbReference type="SAM" id="Phobius"/>
    </source>
</evidence>
<feature type="domain" description="EamA" evidence="2">
    <location>
        <begin position="151"/>
        <end position="287"/>
    </location>
</feature>
<feature type="transmembrane region" description="Helical" evidence="1">
    <location>
        <begin position="63"/>
        <end position="82"/>
    </location>
</feature>
<dbReference type="RefSeq" id="WP_107031536.1">
    <property type="nucleotide sequence ID" value="NZ_CAJSYL010000050.1"/>
</dbReference>
<dbReference type="GO" id="GO:0016020">
    <property type="term" value="C:membrane"/>
    <property type="evidence" value="ECO:0007669"/>
    <property type="project" value="InterPro"/>
</dbReference>
<protein>
    <submittedName>
        <fullName evidence="3">EamA family transporter</fullName>
    </submittedName>
</protein>
<dbReference type="Pfam" id="PF00892">
    <property type="entry name" value="EamA"/>
    <property type="match status" value="2"/>
</dbReference>
<evidence type="ECO:0000313" key="3">
    <source>
        <dbReference type="EMBL" id="PWB03426.1"/>
    </source>
</evidence>
<dbReference type="PANTHER" id="PTHR22911:SF137">
    <property type="entry name" value="SOLUTE CARRIER FAMILY 35 MEMBER G2-RELATED"/>
    <property type="match status" value="1"/>
</dbReference>
<keyword evidence="1" id="KW-1133">Transmembrane helix</keyword>
<evidence type="ECO:0000259" key="2">
    <source>
        <dbReference type="Pfam" id="PF00892"/>
    </source>
</evidence>
<dbReference type="AlphaFoldDB" id="A0A2V1ILL6"/>
<dbReference type="SUPFAM" id="SSF103481">
    <property type="entry name" value="Multidrug resistance efflux transporter EmrE"/>
    <property type="match status" value="1"/>
</dbReference>
<feature type="transmembrane region" description="Helical" evidence="1">
    <location>
        <begin position="152"/>
        <end position="169"/>
    </location>
</feature>
<feature type="transmembrane region" description="Helical" evidence="1">
    <location>
        <begin position="273"/>
        <end position="290"/>
    </location>
</feature>
<feature type="transmembrane region" description="Helical" evidence="1">
    <location>
        <begin position="29"/>
        <end position="51"/>
    </location>
</feature>
<feature type="transmembrane region" description="Helical" evidence="1">
    <location>
        <begin position="215"/>
        <end position="234"/>
    </location>
</feature>